<keyword evidence="9" id="KW-0807">Transducer</keyword>
<keyword evidence="7 10" id="KW-0472">Membrane</keyword>
<dbReference type="SUPFAM" id="SSF81321">
    <property type="entry name" value="Family A G protein-coupled receptor-like"/>
    <property type="match status" value="1"/>
</dbReference>
<evidence type="ECO:0000313" key="12">
    <source>
        <dbReference type="EMBL" id="KAG8545745.1"/>
    </source>
</evidence>
<dbReference type="FunFam" id="1.20.1070.10:FF:000410">
    <property type="entry name" value="Olfactory receptor 1348"/>
    <property type="match status" value="1"/>
</dbReference>
<keyword evidence="2" id="KW-1003">Cell membrane</keyword>
<evidence type="ECO:0000256" key="5">
    <source>
        <dbReference type="ARBA" id="ARBA00022989"/>
    </source>
</evidence>
<evidence type="ECO:0000256" key="6">
    <source>
        <dbReference type="ARBA" id="ARBA00023040"/>
    </source>
</evidence>
<feature type="transmembrane region" description="Helical" evidence="10">
    <location>
        <begin position="103"/>
        <end position="121"/>
    </location>
</feature>
<comment type="subcellular location">
    <subcellularLocation>
        <location evidence="1">Cell membrane</location>
        <topology evidence="1">Multi-pass membrane protein</topology>
    </subcellularLocation>
</comment>
<dbReference type="PRINTS" id="PR00237">
    <property type="entry name" value="GPCRRHODOPSN"/>
</dbReference>
<protein>
    <recommendedName>
        <fullName evidence="11">G-protein coupled receptors family 1 profile domain-containing protein</fullName>
    </recommendedName>
</protein>
<evidence type="ECO:0000256" key="9">
    <source>
        <dbReference type="RuleBase" id="RU000688"/>
    </source>
</evidence>
<dbReference type="InterPro" id="IPR050516">
    <property type="entry name" value="Olfactory_GPCR"/>
</dbReference>
<dbReference type="Gene3D" id="1.20.1070.10">
    <property type="entry name" value="Rhodopsin 7-helix transmembrane proteins"/>
    <property type="match status" value="1"/>
</dbReference>
<dbReference type="InterPro" id="IPR000276">
    <property type="entry name" value="GPCR_Rhodpsn"/>
</dbReference>
<gene>
    <name evidence="12" type="ORF">GDO81_020391</name>
</gene>
<feature type="transmembrane region" description="Helical" evidence="10">
    <location>
        <begin position="60"/>
        <end position="83"/>
    </location>
</feature>
<dbReference type="GO" id="GO:0005886">
    <property type="term" value="C:plasma membrane"/>
    <property type="evidence" value="ECO:0007669"/>
    <property type="project" value="UniProtKB-SubCell"/>
</dbReference>
<keyword evidence="13" id="KW-1185">Reference proteome</keyword>
<evidence type="ECO:0000256" key="3">
    <source>
        <dbReference type="ARBA" id="ARBA00022692"/>
    </source>
</evidence>
<dbReference type="PROSITE" id="PS50262">
    <property type="entry name" value="G_PROTEIN_RECEP_F1_2"/>
    <property type="match status" value="1"/>
</dbReference>
<evidence type="ECO:0000256" key="1">
    <source>
        <dbReference type="ARBA" id="ARBA00004651"/>
    </source>
</evidence>
<feature type="domain" description="G-protein coupled receptors family 1 profile" evidence="11">
    <location>
        <begin position="42"/>
        <end position="188"/>
    </location>
</feature>
<evidence type="ECO:0000256" key="7">
    <source>
        <dbReference type="ARBA" id="ARBA00023136"/>
    </source>
</evidence>
<comment type="caution">
    <text evidence="12">The sequence shown here is derived from an EMBL/GenBank/DDBJ whole genome shotgun (WGS) entry which is preliminary data.</text>
</comment>
<keyword evidence="8 9" id="KW-0675">Receptor</keyword>
<dbReference type="PROSITE" id="PS00237">
    <property type="entry name" value="G_PROTEIN_RECEP_F1_1"/>
    <property type="match status" value="1"/>
</dbReference>
<sequence>MDQFNQTSLGGFILFSLSNFPFHLKVFGFLAFLMMYLITLFTNFLLIIAVKINPKLKTPLYFFLTNLAFIDICFTTTVVPKILVNTLTEDNSISLLECGVQMHFHLTLGCTECFLLAVMAYDRFAAICRPLHYNTIMSRRTCICLVAVSWTSSFINSIIHVIYTFQMSFCRSHFVPAAAAAASACRPL</sequence>
<evidence type="ECO:0000256" key="4">
    <source>
        <dbReference type="ARBA" id="ARBA00022725"/>
    </source>
</evidence>
<dbReference type="Pfam" id="PF00001">
    <property type="entry name" value="7tm_1"/>
    <property type="match status" value="1"/>
</dbReference>
<organism evidence="12 13">
    <name type="scientific">Engystomops pustulosus</name>
    <name type="common">Tungara frog</name>
    <name type="synonym">Physalaemus pustulosus</name>
    <dbReference type="NCBI Taxonomy" id="76066"/>
    <lineage>
        <taxon>Eukaryota</taxon>
        <taxon>Metazoa</taxon>
        <taxon>Chordata</taxon>
        <taxon>Craniata</taxon>
        <taxon>Vertebrata</taxon>
        <taxon>Euteleostomi</taxon>
        <taxon>Amphibia</taxon>
        <taxon>Batrachia</taxon>
        <taxon>Anura</taxon>
        <taxon>Neobatrachia</taxon>
        <taxon>Hyloidea</taxon>
        <taxon>Leptodactylidae</taxon>
        <taxon>Leiuperinae</taxon>
        <taxon>Engystomops</taxon>
    </lineage>
</organism>
<evidence type="ECO:0000259" key="11">
    <source>
        <dbReference type="PROSITE" id="PS50262"/>
    </source>
</evidence>
<dbReference type="Proteomes" id="UP000824782">
    <property type="component" value="Unassembled WGS sequence"/>
</dbReference>
<dbReference type="GO" id="GO:0004930">
    <property type="term" value="F:G protein-coupled receptor activity"/>
    <property type="evidence" value="ECO:0007669"/>
    <property type="project" value="UniProtKB-KW"/>
</dbReference>
<name>A0AAV6ZEN4_ENGPU</name>
<keyword evidence="4" id="KW-0552">Olfaction</keyword>
<reference evidence="12" key="1">
    <citation type="thesis" date="2020" institute="ProQuest LLC" country="789 East Eisenhower Parkway, Ann Arbor, MI, USA">
        <title>Comparative Genomics and Chromosome Evolution.</title>
        <authorList>
            <person name="Mudd A.B."/>
        </authorList>
    </citation>
    <scope>NUCLEOTIDE SEQUENCE</scope>
    <source>
        <strain evidence="12">237g6f4</strain>
        <tissue evidence="12">Blood</tissue>
    </source>
</reference>
<proteinExistence type="inferred from homology"/>
<feature type="transmembrane region" description="Helical" evidence="10">
    <location>
        <begin position="142"/>
        <end position="163"/>
    </location>
</feature>
<feature type="transmembrane region" description="Helical" evidence="10">
    <location>
        <begin position="26"/>
        <end position="48"/>
    </location>
</feature>
<keyword evidence="3 9" id="KW-0812">Transmembrane</keyword>
<keyword evidence="6 9" id="KW-0297">G-protein coupled receptor</keyword>
<evidence type="ECO:0000256" key="2">
    <source>
        <dbReference type="ARBA" id="ARBA00022475"/>
    </source>
</evidence>
<dbReference type="GO" id="GO:0007608">
    <property type="term" value="P:sensory perception of smell"/>
    <property type="evidence" value="ECO:0007669"/>
    <property type="project" value="UniProtKB-KW"/>
</dbReference>
<evidence type="ECO:0000256" key="10">
    <source>
        <dbReference type="SAM" id="Phobius"/>
    </source>
</evidence>
<dbReference type="EMBL" id="WNYA01001447">
    <property type="protein sequence ID" value="KAG8545745.1"/>
    <property type="molecule type" value="Genomic_DNA"/>
</dbReference>
<evidence type="ECO:0000256" key="8">
    <source>
        <dbReference type="ARBA" id="ARBA00023170"/>
    </source>
</evidence>
<evidence type="ECO:0000313" key="13">
    <source>
        <dbReference type="Proteomes" id="UP000824782"/>
    </source>
</evidence>
<dbReference type="AlphaFoldDB" id="A0AAV6ZEN4"/>
<keyword evidence="4" id="KW-0716">Sensory transduction</keyword>
<accession>A0AAV6ZEN4</accession>
<comment type="similarity">
    <text evidence="9">Belongs to the G-protein coupled receptor 1 family.</text>
</comment>
<dbReference type="InterPro" id="IPR017452">
    <property type="entry name" value="GPCR_Rhodpsn_7TM"/>
</dbReference>
<keyword evidence="5 10" id="KW-1133">Transmembrane helix</keyword>
<dbReference type="PANTHER" id="PTHR26452">
    <property type="entry name" value="OLFACTORY RECEPTOR"/>
    <property type="match status" value="1"/>
</dbReference>